<sequence length="79" mass="9159">MKAWPPKSSYERGHFGEMSFDNSPIDPRMSSIKGMEVGKKSKEKKPFFVNNPVYQLKKGIRSLLGFSCHHYCRSSNDRF</sequence>
<evidence type="ECO:0000256" key="1">
    <source>
        <dbReference type="SAM" id="MobiDB-lite"/>
    </source>
</evidence>
<evidence type="ECO:0000313" key="3">
    <source>
        <dbReference type="Proteomes" id="UP001054945"/>
    </source>
</evidence>
<feature type="region of interest" description="Disordered" evidence="1">
    <location>
        <begin position="1"/>
        <end position="27"/>
    </location>
</feature>
<dbReference type="Proteomes" id="UP001054945">
    <property type="component" value="Unassembled WGS sequence"/>
</dbReference>
<comment type="caution">
    <text evidence="2">The sequence shown here is derived from an EMBL/GenBank/DDBJ whole genome shotgun (WGS) entry which is preliminary data.</text>
</comment>
<keyword evidence="3" id="KW-1185">Reference proteome</keyword>
<proteinExistence type="predicted"/>
<accession>A0AAV4NW55</accession>
<protein>
    <submittedName>
        <fullName evidence="2">Uncharacterized protein</fullName>
    </submittedName>
</protein>
<gene>
    <name evidence="2" type="ORF">CEXT_375521</name>
</gene>
<dbReference type="EMBL" id="BPLR01003817">
    <property type="protein sequence ID" value="GIX89034.1"/>
    <property type="molecule type" value="Genomic_DNA"/>
</dbReference>
<dbReference type="AlphaFoldDB" id="A0AAV4NW55"/>
<evidence type="ECO:0000313" key="2">
    <source>
        <dbReference type="EMBL" id="GIX89034.1"/>
    </source>
</evidence>
<organism evidence="2 3">
    <name type="scientific">Caerostris extrusa</name>
    <name type="common">Bark spider</name>
    <name type="synonym">Caerostris bankana</name>
    <dbReference type="NCBI Taxonomy" id="172846"/>
    <lineage>
        <taxon>Eukaryota</taxon>
        <taxon>Metazoa</taxon>
        <taxon>Ecdysozoa</taxon>
        <taxon>Arthropoda</taxon>
        <taxon>Chelicerata</taxon>
        <taxon>Arachnida</taxon>
        <taxon>Araneae</taxon>
        <taxon>Araneomorphae</taxon>
        <taxon>Entelegynae</taxon>
        <taxon>Araneoidea</taxon>
        <taxon>Araneidae</taxon>
        <taxon>Caerostris</taxon>
    </lineage>
</organism>
<reference evidence="2 3" key="1">
    <citation type="submission" date="2021-06" db="EMBL/GenBank/DDBJ databases">
        <title>Caerostris extrusa draft genome.</title>
        <authorList>
            <person name="Kono N."/>
            <person name="Arakawa K."/>
        </authorList>
    </citation>
    <scope>NUCLEOTIDE SEQUENCE [LARGE SCALE GENOMIC DNA]</scope>
</reference>
<name>A0AAV4NW55_CAEEX</name>